<feature type="region of interest" description="Disordered" evidence="4">
    <location>
        <begin position="304"/>
        <end position="350"/>
    </location>
</feature>
<dbReference type="AlphaFoldDB" id="A0A2S2P4R9"/>
<evidence type="ECO:0000256" key="3">
    <source>
        <dbReference type="SAM" id="Coils"/>
    </source>
</evidence>
<keyword evidence="3" id="KW-0175">Coiled coil</keyword>
<proteinExistence type="inferred from homology"/>
<dbReference type="EMBL" id="GGMR01011834">
    <property type="protein sequence ID" value="MBY24453.1"/>
    <property type="molecule type" value="Transcribed_RNA"/>
</dbReference>
<comment type="similarity">
    <text evidence="1">Belongs to the shugoshin family.</text>
</comment>
<feature type="compositionally biased region" description="Low complexity" evidence="4">
    <location>
        <begin position="158"/>
        <end position="168"/>
    </location>
</feature>
<dbReference type="InterPro" id="IPR011515">
    <property type="entry name" value="Shugoshin_C"/>
</dbReference>
<feature type="compositionally biased region" description="Polar residues" evidence="4">
    <location>
        <begin position="326"/>
        <end position="336"/>
    </location>
</feature>
<evidence type="ECO:0000256" key="4">
    <source>
        <dbReference type="SAM" id="MobiDB-lite"/>
    </source>
</evidence>
<dbReference type="GO" id="GO:0045132">
    <property type="term" value="P:meiotic chromosome segregation"/>
    <property type="evidence" value="ECO:0007669"/>
    <property type="project" value="InterPro"/>
</dbReference>
<evidence type="ECO:0000313" key="6">
    <source>
        <dbReference type="EMBL" id="MBY24453.1"/>
    </source>
</evidence>
<feature type="coiled-coil region" evidence="3">
    <location>
        <begin position="23"/>
        <end position="57"/>
    </location>
</feature>
<accession>A0A2S2P4R9</accession>
<feature type="region of interest" description="Disordered" evidence="4">
    <location>
        <begin position="158"/>
        <end position="190"/>
    </location>
</feature>
<evidence type="ECO:0000256" key="2">
    <source>
        <dbReference type="ARBA" id="ARBA00022829"/>
    </source>
</evidence>
<dbReference type="GO" id="GO:0005634">
    <property type="term" value="C:nucleus"/>
    <property type="evidence" value="ECO:0007669"/>
    <property type="project" value="InterPro"/>
</dbReference>
<protein>
    <recommendedName>
        <fullName evidence="5">Shugoshin C-terminal domain-containing protein</fullName>
    </recommendedName>
</protein>
<feature type="compositionally biased region" description="Low complexity" evidence="4">
    <location>
        <begin position="312"/>
        <end position="325"/>
    </location>
</feature>
<dbReference type="GO" id="GO:0000775">
    <property type="term" value="C:chromosome, centromeric region"/>
    <property type="evidence" value="ECO:0007669"/>
    <property type="project" value="InterPro"/>
</dbReference>
<dbReference type="Pfam" id="PF07557">
    <property type="entry name" value="Shugoshin_C"/>
    <property type="match status" value="1"/>
</dbReference>
<evidence type="ECO:0000259" key="5">
    <source>
        <dbReference type="Pfam" id="PF07557"/>
    </source>
</evidence>
<reference evidence="6" key="1">
    <citation type="submission" date="2018-04" db="EMBL/GenBank/DDBJ databases">
        <title>Transcriptome of Schizaphis graminum biotype I.</title>
        <authorList>
            <person name="Scully E.D."/>
            <person name="Geib S.M."/>
            <person name="Palmer N.A."/>
            <person name="Koch K."/>
            <person name="Bradshaw J."/>
            <person name="Heng-Moss T."/>
            <person name="Sarath G."/>
        </authorList>
    </citation>
    <scope>NUCLEOTIDE SEQUENCE</scope>
</reference>
<keyword evidence="2" id="KW-0159">Chromosome partition</keyword>
<gene>
    <name evidence="6" type="ORF">g.20288</name>
</gene>
<organism evidence="6">
    <name type="scientific">Schizaphis graminum</name>
    <name type="common">Green bug aphid</name>
    <dbReference type="NCBI Taxonomy" id="13262"/>
    <lineage>
        <taxon>Eukaryota</taxon>
        <taxon>Metazoa</taxon>
        <taxon>Ecdysozoa</taxon>
        <taxon>Arthropoda</taxon>
        <taxon>Hexapoda</taxon>
        <taxon>Insecta</taxon>
        <taxon>Pterygota</taxon>
        <taxon>Neoptera</taxon>
        <taxon>Paraneoptera</taxon>
        <taxon>Hemiptera</taxon>
        <taxon>Sternorrhyncha</taxon>
        <taxon>Aphidomorpha</taxon>
        <taxon>Aphidoidea</taxon>
        <taxon>Aphididae</taxon>
        <taxon>Aphidini</taxon>
        <taxon>Schizaphis</taxon>
    </lineage>
</organism>
<evidence type="ECO:0000256" key="1">
    <source>
        <dbReference type="ARBA" id="ARBA00010845"/>
    </source>
</evidence>
<name>A0A2S2P4R9_SCHGA</name>
<sequence length="350" mass="39807">MAPKTTLVRNRNKSHNNIFIKKLNHFMIINKNLRKRIEDLSEKNKQLSTTRNTLLLEKLELQNQNNTIRNSNIQLTAMQNIMLRKLSVLEQTIQSCIPSLVTMSQCIPSMLETVHEMSKFEINNFNKEKNEKQTETVRPMIHGITQSTVTIKQFDMSPIIESPNSSSEQTPIRPRRSSNRSSPHSKLNVEPYVRLKDVAAMLKNSKAVHNDSPKRRLNENVVEDSSWLNTQENQIQYSNDNNSVTQYGNSSPGLNTPNEIQADVPMTASTTIGSIDNTFNETEVRQSDLLSPIDSSMLRNITCRKRAKRSSESSNTSDINDSISSGRPSRSATKKVTNYKEKSLGCKLRR</sequence>
<feature type="domain" description="Shugoshin C-terminal" evidence="5">
    <location>
        <begin position="326"/>
        <end position="350"/>
    </location>
</feature>